<dbReference type="AlphaFoldDB" id="A0AAN7AFH3"/>
<protein>
    <submittedName>
        <fullName evidence="2">Uncharacterized protein</fullName>
    </submittedName>
</protein>
<comment type="caution">
    <text evidence="2">The sequence shown here is derived from an EMBL/GenBank/DDBJ whole genome shotgun (WGS) entry which is preliminary data.</text>
</comment>
<organism evidence="2 3">
    <name type="scientific">Podospora australis</name>
    <dbReference type="NCBI Taxonomy" id="1536484"/>
    <lineage>
        <taxon>Eukaryota</taxon>
        <taxon>Fungi</taxon>
        <taxon>Dikarya</taxon>
        <taxon>Ascomycota</taxon>
        <taxon>Pezizomycotina</taxon>
        <taxon>Sordariomycetes</taxon>
        <taxon>Sordariomycetidae</taxon>
        <taxon>Sordariales</taxon>
        <taxon>Podosporaceae</taxon>
        <taxon>Podospora</taxon>
    </lineage>
</organism>
<accession>A0AAN7AFH3</accession>
<feature type="transmembrane region" description="Helical" evidence="1">
    <location>
        <begin position="163"/>
        <end position="185"/>
    </location>
</feature>
<evidence type="ECO:0000313" key="2">
    <source>
        <dbReference type="EMBL" id="KAK4185348.1"/>
    </source>
</evidence>
<sequence>MVNFGNHTFRKGLNGQESPHIPPRHIWPLSRVDEIDRKFWRAKLGGTHHHQQLYFRNIQHQHTHNIRLSIFFFLSFFLFFSRNRLCFWDLDYTQFFFRLEEEEGGGTIPYYFQTNTTPHPITYTTFLFFLLSVYHFLFASCFRVESIGVFKDTGRGSKDLARFYGILSGRFLVYMVSCGFFRAGYKTDFLGWWVGLGF</sequence>
<proteinExistence type="predicted"/>
<evidence type="ECO:0000256" key="1">
    <source>
        <dbReference type="SAM" id="Phobius"/>
    </source>
</evidence>
<name>A0AAN7AFH3_9PEZI</name>
<feature type="transmembrane region" description="Helical" evidence="1">
    <location>
        <begin position="65"/>
        <end position="81"/>
    </location>
</feature>
<evidence type="ECO:0000313" key="3">
    <source>
        <dbReference type="Proteomes" id="UP001302126"/>
    </source>
</evidence>
<gene>
    <name evidence="2" type="ORF">QBC35DRAFT_503898</name>
</gene>
<dbReference type="EMBL" id="MU864453">
    <property type="protein sequence ID" value="KAK4185348.1"/>
    <property type="molecule type" value="Genomic_DNA"/>
</dbReference>
<keyword evidence="1" id="KW-0472">Membrane</keyword>
<reference evidence="2" key="2">
    <citation type="submission" date="2023-05" db="EMBL/GenBank/DDBJ databases">
        <authorList>
            <consortium name="Lawrence Berkeley National Laboratory"/>
            <person name="Steindorff A."/>
            <person name="Hensen N."/>
            <person name="Bonometti L."/>
            <person name="Westerberg I."/>
            <person name="Brannstrom I.O."/>
            <person name="Guillou S."/>
            <person name="Cros-Aarteil S."/>
            <person name="Calhoun S."/>
            <person name="Haridas S."/>
            <person name="Kuo A."/>
            <person name="Mondo S."/>
            <person name="Pangilinan J."/>
            <person name="Riley R."/>
            <person name="Labutti K."/>
            <person name="Andreopoulos B."/>
            <person name="Lipzen A."/>
            <person name="Chen C."/>
            <person name="Yanf M."/>
            <person name="Daum C."/>
            <person name="Ng V."/>
            <person name="Clum A."/>
            <person name="Ohm R."/>
            <person name="Martin F."/>
            <person name="Silar P."/>
            <person name="Natvig D."/>
            <person name="Lalanne C."/>
            <person name="Gautier V."/>
            <person name="Ament-Velasquez S.L."/>
            <person name="Kruys A."/>
            <person name="Hutchinson M.I."/>
            <person name="Powell A.J."/>
            <person name="Barry K."/>
            <person name="Miller A.N."/>
            <person name="Grigoriev I.V."/>
            <person name="Debuchy R."/>
            <person name="Gladieux P."/>
            <person name="Thoren M.H."/>
            <person name="Johannesson H."/>
        </authorList>
    </citation>
    <scope>NUCLEOTIDE SEQUENCE</scope>
    <source>
        <strain evidence="2">PSN309</strain>
    </source>
</reference>
<reference evidence="2" key="1">
    <citation type="journal article" date="2023" name="Mol. Phylogenet. Evol.">
        <title>Genome-scale phylogeny and comparative genomics of the fungal order Sordariales.</title>
        <authorList>
            <person name="Hensen N."/>
            <person name="Bonometti L."/>
            <person name="Westerberg I."/>
            <person name="Brannstrom I.O."/>
            <person name="Guillou S."/>
            <person name="Cros-Aarteil S."/>
            <person name="Calhoun S."/>
            <person name="Haridas S."/>
            <person name="Kuo A."/>
            <person name="Mondo S."/>
            <person name="Pangilinan J."/>
            <person name="Riley R."/>
            <person name="LaButti K."/>
            <person name="Andreopoulos B."/>
            <person name="Lipzen A."/>
            <person name="Chen C."/>
            <person name="Yan M."/>
            <person name="Daum C."/>
            <person name="Ng V."/>
            <person name="Clum A."/>
            <person name="Steindorff A."/>
            <person name="Ohm R.A."/>
            <person name="Martin F."/>
            <person name="Silar P."/>
            <person name="Natvig D.O."/>
            <person name="Lalanne C."/>
            <person name="Gautier V."/>
            <person name="Ament-Velasquez S.L."/>
            <person name="Kruys A."/>
            <person name="Hutchinson M.I."/>
            <person name="Powell A.J."/>
            <person name="Barry K."/>
            <person name="Miller A.N."/>
            <person name="Grigoriev I.V."/>
            <person name="Debuchy R."/>
            <person name="Gladieux P."/>
            <person name="Hiltunen Thoren M."/>
            <person name="Johannesson H."/>
        </authorList>
    </citation>
    <scope>NUCLEOTIDE SEQUENCE</scope>
    <source>
        <strain evidence="2">PSN309</strain>
    </source>
</reference>
<dbReference type="Proteomes" id="UP001302126">
    <property type="component" value="Unassembled WGS sequence"/>
</dbReference>
<keyword evidence="1" id="KW-0812">Transmembrane</keyword>
<keyword evidence="1" id="KW-1133">Transmembrane helix</keyword>
<keyword evidence="3" id="KW-1185">Reference proteome</keyword>
<feature type="transmembrane region" description="Helical" evidence="1">
    <location>
        <begin position="121"/>
        <end position="142"/>
    </location>
</feature>